<dbReference type="EMBL" id="JACVVK020000569">
    <property type="protein sequence ID" value="KAK7465236.1"/>
    <property type="molecule type" value="Genomic_DNA"/>
</dbReference>
<dbReference type="Proteomes" id="UP001519460">
    <property type="component" value="Unassembled WGS sequence"/>
</dbReference>
<protein>
    <recommendedName>
        <fullName evidence="3">Piwi domain-containing protein</fullName>
    </recommendedName>
</protein>
<accession>A0ABD0J8P3</accession>
<reference evidence="1 2" key="1">
    <citation type="journal article" date="2023" name="Sci. Data">
        <title>Genome assembly of the Korean intertidal mud-creeper Batillaria attramentaria.</title>
        <authorList>
            <person name="Patra A.K."/>
            <person name="Ho P.T."/>
            <person name="Jun S."/>
            <person name="Lee S.J."/>
            <person name="Kim Y."/>
            <person name="Won Y.J."/>
        </authorList>
    </citation>
    <scope>NUCLEOTIDE SEQUENCE [LARGE SCALE GENOMIC DNA]</scope>
    <source>
        <strain evidence="1">Wonlab-2016</strain>
    </source>
</reference>
<dbReference type="AlphaFoldDB" id="A0ABD0J8P3"/>
<sequence>MDFGEEKKPWGHTPITYPLIPNSMQAACKCNALYQMCIAVGMSSWEIKPLVVGFRSHLDAVGANIQLNHRSASQYARPSNIVSSDDQCLGLL</sequence>
<evidence type="ECO:0008006" key="3">
    <source>
        <dbReference type="Google" id="ProtNLM"/>
    </source>
</evidence>
<evidence type="ECO:0000313" key="2">
    <source>
        <dbReference type="Proteomes" id="UP001519460"/>
    </source>
</evidence>
<name>A0ABD0J8P3_9CAEN</name>
<evidence type="ECO:0000313" key="1">
    <source>
        <dbReference type="EMBL" id="KAK7465236.1"/>
    </source>
</evidence>
<comment type="caution">
    <text evidence="1">The sequence shown here is derived from an EMBL/GenBank/DDBJ whole genome shotgun (WGS) entry which is preliminary data.</text>
</comment>
<organism evidence="1 2">
    <name type="scientific">Batillaria attramentaria</name>
    <dbReference type="NCBI Taxonomy" id="370345"/>
    <lineage>
        <taxon>Eukaryota</taxon>
        <taxon>Metazoa</taxon>
        <taxon>Spiralia</taxon>
        <taxon>Lophotrochozoa</taxon>
        <taxon>Mollusca</taxon>
        <taxon>Gastropoda</taxon>
        <taxon>Caenogastropoda</taxon>
        <taxon>Sorbeoconcha</taxon>
        <taxon>Cerithioidea</taxon>
        <taxon>Batillariidae</taxon>
        <taxon>Batillaria</taxon>
    </lineage>
</organism>
<keyword evidence="2" id="KW-1185">Reference proteome</keyword>
<gene>
    <name evidence="1" type="ORF">BaRGS_00037606</name>
</gene>
<proteinExistence type="predicted"/>